<dbReference type="Proteomes" id="UP000827872">
    <property type="component" value="Linkage Group LG06"/>
</dbReference>
<keyword evidence="2" id="KW-1185">Reference proteome</keyword>
<reference evidence="1" key="1">
    <citation type="submission" date="2021-08" db="EMBL/GenBank/DDBJ databases">
        <title>The first chromosome-level gecko genome reveals the dynamic sex chromosomes of Neotropical dwarf geckos (Sphaerodactylidae: Sphaerodactylus).</title>
        <authorList>
            <person name="Pinto B.J."/>
            <person name="Keating S.E."/>
            <person name="Gamble T."/>
        </authorList>
    </citation>
    <scope>NUCLEOTIDE SEQUENCE</scope>
    <source>
        <strain evidence="1">TG3544</strain>
    </source>
</reference>
<protein>
    <submittedName>
        <fullName evidence="1">Uncharacterized protein</fullName>
    </submittedName>
</protein>
<name>A0ACB8FPF5_9SAUR</name>
<evidence type="ECO:0000313" key="1">
    <source>
        <dbReference type="EMBL" id="KAH8007368.1"/>
    </source>
</evidence>
<gene>
    <name evidence="1" type="ORF">K3G42_020976</name>
</gene>
<sequence>MEEVHGFDLLKIKSDYGLNFYQQVKLVNFVRREVHQCRCYSCQNKFQSKTELTGHMEETEHITLLPPRLIWDQPQYYFPTYENDTLLFTLSDSDDELLVGKRKEDVPVISEDISNIEALKRSSVLNQLLQQDMNNGEP</sequence>
<organism evidence="1 2">
    <name type="scientific">Sphaerodactylus townsendi</name>
    <dbReference type="NCBI Taxonomy" id="933632"/>
    <lineage>
        <taxon>Eukaryota</taxon>
        <taxon>Metazoa</taxon>
        <taxon>Chordata</taxon>
        <taxon>Craniata</taxon>
        <taxon>Vertebrata</taxon>
        <taxon>Euteleostomi</taxon>
        <taxon>Lepidosauria</taxon>
        <taxon>Squamata</taxon>
        <taxon>Bifurcata</taxon>
        <taxon>Gekkota</taxon>
        <taxon>Sphaerodactylidae</taxon>
        <taxon>Sphaerodactylus</taxon>
    </lineage>
</organism>
<accession>A0ACB8FPF5</accession>
<dbReference type="EMBL" id="CM037619">
    <property type="protein sequence ID" value="KAH8007368.1"/>
    <property type="molecule type" value="Genomic_DNA"/>
</dbReference>
<evidence type="ECO:0000313" key="2">
    <source>
        <dbReference type="Proteomes" id="UP000827872"/>
    </source>
</evidence>
<proteinExistence type="predicted"/>
<comment type="caution">
    <text evidence="1">The sequence shown here is derived from an EMBL/GenBank/DDBJ whole genome shotgun (WGS) entry which is preliminary data.</text>
</comment>